<feature type="compositionally biased region" description="Polar residues" evidence="1">
    <location>
        <begin position="291"/>
        <end position="308"/>
    </location>
</feature>
<dbReference type="OrthoDB" id="6600758at2759"/>
<feature type="compositionally biased region" description="Basic and acidic residues" evidence="1">
    <location>
        <begin position="179"/>
        <end position="190"/>
    </location>
</feature>
<comment type="caution">
    <text evidence="2">The sequence shown here is derived from an EMBL/GenBank/DDBJ whole genome shotgun (WGS) entry which is preliminary data.</text>
</comment>
<feature type="region of interest" description="Disordered" evidence="1">
    <location>
        <begin position="160"/>
        <end position="190"/>
    </location>
</feature>
<dbReference type="EMBL" id="MU155141">
    <property type="protein sequence ID" value="KAF9484678.1"/>
    <property type="molecule type" value="Genomic_DNA"/>
</dbReference>
<keyword evidence="3" id="KW-1185">Reference proteome</keyword>
<reference evidence="2" key="1">
    <citation type="submission" date="2020-11" db="EMBL/GenBank/DDBJ databases">
        <authorList>
            <consortium name="DOE Joint Genome Institute"/>
            <person name="Ahrendt S."/>
            <person name="Riley R."/>
            <person name="Andreopoulos W."/>
            <person name="Labutti K."/>
            <person name="Pangilinan J."/>
            <person name="Ruiz-Duenas F.J."/>
            <person name="Barrasa J.M."/>
            <person name="Sanchez-Garcia M."/>
            <person name="Camarero S."/>
            <person name="Miyauchi S."/>
            <person name="Serrano A."/>
            <person name="Linde D."/>
            <person name="Babiker R."/>
            <person name="Drula E."/>
            <person name="Ayuso-Fernandez I."/>
            <person name="Pacheco R."/>
            <person name="Padilla G."/>
            <person name="Ferreira P."/>
            <person name="Barriuso J."/>
            <person name="Kellner H."/>
            <person name="Castanera R."/>
            <person name="Alfaro M."/>
            <person name="Ramirez L."/>
            <person name="Pisabarro A.G."/>
            <person name="Kuo A."/>
            <person name="Tritt A."/>
            <person name="Lipzen A."/>
            <person name="He G."/>
            <person name="Yan M."/>
            <person name="Ng V."/>
            <person name="Cullen D."/>
            <person name="Martin F."/>
            <person name="Rosso M.-N."/>
            <person name="Henrissat B."/>
            <person name="Hibbett D."/>
            <person name="Martinez A.T."/>
            <person name="Grigoriev I.V."/>
        </authorList>
    </citation>
    <scope>NUCLEOTIDE SEQUENCE</scope>
    <source>
        <strain evidence="2">CIRM-BRFM 674</strain>
    </source>
</reference>
<evidence type="ECO:0000313" key="2">
    <source>
        <dbReference type="EMBL" id="KAF9484678.1"/>
    </source>
</evidence>
<dbReference type="AlphaFoldDB" id="A0A9P5ZCM2"/>
<feature type="region of interest" description="Disordered" evidence="1">
    <location>
        <begin position="89"/>
        <end position="134"/>
    </location>
</feature>
<evidence type="ECO:0000256" key="1">
    <source>
        <dbReference type="SAM" id="MobiDB-lite"/>
    </source>
</evidence>
<dbReference type="Proteomes" id="UP000807469">
    <property type="component" value="Unassembled WGS sequence"/>
</dbReference>
<name>A0A9P5ZCM2_9AGAR</name>
<accession>A0A9P5ZCM2</accession>
<gene>
    <name evidence="2" type="ORF">BDN70DRAFT_797240</name>
</gene>
<organism evidence="2 3">
    <name type="scientific">Pholiota conissans</name>
    <dbReference type="NCBI Taxonomy" id="109636"/>
    <lineage>
        <taxon>Eukaryota</taxon>
        <taxon>Fungi</taxon>
        <taxon>Dikarya</taxon>
        <taxon>Basidiomycota</taxon>
        <taxon>Agaricomycotina</taxon>
        <taxon>Agaricomycetes</taxon>
        <taxon>Agaricomycetidae</taxon>
        <taxon>Agaricales</taxon>
        <taxon>Agaricineae</taxon>
        <taxon>Strophariaceae</taxon>
        <taxon>Pholiota</taxon>
    </lineage>
</organism>
<sequence length="413" mass="45414">MPLGDAPAILNIHTPTSSFAIVHSLTQETLFDLYNKLSRKANTDYYGERVGPGWLKYEYNEAIWNLDDDSDYSIFVWRRQQQQQDEYLHAPSTEPDGPPVASSSRVKLPSPPPPTIVSPSLSMPATPTLHLRNPQTPLPVPPAYCNPAYYVFQPVRATAALPQRRSPAPSRASTGRRSGKAEHEDDAHADDGVLKLKKQFDRFHSENGVRTVMGQIGPVHNVRMLLKSGYRHVYISRKFAIKHGFIPPDTAPGNYGYGGLVNIGTWPITLTPSSTQPNLPAAGYQRPDAFNNATAPRTAESTPYSSPRAQGKTRSIRSREGGKRRGPASDGDSTVNGIGRPAGPSVGTPVMVEVYLSEEPHFDVVLGRSFIEKRQIRMHSIDPTDVVCLDTGEKIECELVILKDGRGEIVTVT</sequence>
<proteinExistence type="predicted"/>
<evidence type="ECO:0000313" key="3">
    <source>
        <dbReference type="Proteomes" id="UP000807469"/>
    </source>
</evidence>
<feature type="region of interest" description="Disordered" evidence="1">
    <location>
        <begin position="277"/>
        <end position="344"/>
    </location>
</feature>
<protein>
    <submittedName>
        <fullName evidence="2">Uncharacterized protein</fullName>
    </submittedName>
</protein>